<protein>
    <submittedName>
        <fullName evidence="1">Uncharacterized protein</fullName>
    </submittedName>
</protein>
<gene>
    <name evidence="1" type="ORF">ENO77_03790</name>
</gene>
<dbReference type="EMBL" id="DSGT01000009">
    <property type="protein sequence ID" value="HEW53269.1"/>
    <property type="molecule type" value="Genomic_DNA"/>
</dbReference>
<dbReference type="AlphaFoldDB" id="A0A7C2VHV3"/>
<dbReference type="InterPro" id="IPR036390">
    <property type="entry name" value="WH_DNA-bd_sf"/>
</dbReference>
<reference evidence="1" key="1">
    <citation type="journal article" date="2020" name="mSystems">
        <title>Genome- and Community-Level Interaction Insights into Carbon Utilization and Element Cycling Functions of Hydrothermarchaeota in Hydrothermal Sediment.</title>
        <authorList>
            <person name="Zhou Z."/>
            <person name="Liu Y."/>
            <person name="Xu W."/>
            <person name="Pan J."/>
            <person name="Luo Z.H."/>
            <person name="Li M."/>
        </authorList>
    </citation>
    <scope>NUCLEOTIDE SEQUENCE [LARGE SCALE GENOMIC DNA]</scope>
    <source>
        <strain evidence="1">SpSt-16</strain>
    </source>
</reference>
<sequence length="199" mass="22436">MNRDYWPFILLMPSEASERIRFLQALFSSPTNVEIIRLFDGAAELCQKDIMLRLGHHSNKTLILALKKLVDLNILEEHQRVVRSGSRTVRMKCYRLSEIGRWYRVFLEDVKTLDKNTLSAVFRELVSIFMGKVALLRDMLGASYTELVKTVVSSALESIVRRTLATPPDTVVFGSTALDIYLGEKPMVFSGGSGANCSC</sequence>
<proteinExistence type="predicted"/>
<dbReference type="SUPFAM" id="SSF46785">
    <property type="entry name" value="Winged helix' DNA-binding domain"/>
    <property type="match status" value="1"/>
</dbReference>
<name>A0A7C2VHV3_9CREN</name>
<comment type="caution">
    <text evidence="1">The sequence shown here is derived from an EMBL/GenBank/DDBJ whole genome shotgun (WGS) entry which is preliminary data.</text>
</comment>
<evidence type="ECO:0000313" key="1">
    <source>
        <dbReference type="EMBL" id="HEW53269.1"/>
    </source>
</evidence>
<accession>A0A7C2VHV3</accession>
<organism evidence="1">
    <name type="scientific">Ignisphaera aggregans</name>
    <dbReference type="NCBI Taxonomy" id="334771"/>
    <lineage>
        <taxon>Archaea</taxon>
        <taxon>Thermoproteota</taxon>
        <taxon>Thermoprotei</taxon>
        <taxon>Desulfurococcales</taxon>
        <taxon>Desulfurococcaceae</taxon>
        <taxon>Ignisphaera</taxon>
    </lineage>
</organism>